<accession>A0A918U1I2</accession>
<name>A0A918U1I2_STRCJ</name>
<evidence type="ECO:0000256" key="1">
    <source>
        <dbReference type="SAM" id="MobiDB-lite"/>
    </source>
</evidence>
<comment type="caution">
    <text evidence="2">The sequence shown here is derived from an EMBL/GenBank/DDBJ whole genome shotgun (WGS) entry which is preliminary data.</text>
</comment>
<gene>
    <name evidence="2" type="ORF">GCM10010507_49730</name>
</gene>
<dbReference type="Proteomes" id="UP000646244">
    <property type="component" value="Unassembled WGS sequence"/>
</dbReference>
<reference evidence="2" key="1">
    <citation type="journal article" date="2014" name="Int. J. Syst. Evol. Microbiol.">
        <title>Complete genome sequence of Corynebacterium casei LMG S-19264T (=DSM 44701T), isolated from a smear-ripened cheese.</title>
        <authorList>
            <consortium name="US DOE Joint Genome Institute (JGI-PGF)"/>
            <person name="Walter F."/>
            <person name="Albersmeier A."/>
            <person name="Kalinowski J."/>
            <person name="Ruckert C."/>
        </authorList>
    </citation>
    <scope>NUCLEOTIDE SEQUENCE</scope>
    <source>
        <strain evidence="2">JCM 4633</strain>
    </source>
</reference>
<evidence type="ECO:0000313" key="3">
    <source>
        <dbReference type="Proteomes" id="UP000646244"/>
    </source>
</evidence>
<sequence length="66" mass="7136">MRMYGLDGDGTAAGAPPQVHPAHATRTESAQQPVRAYDLRIFLRQGLHRAFRLPLEGGLPAPNSSL</sequence>
<organism evidence="2 3">
    <name type="scientific">Streptomyces cinnamoneus</name>
    <name type="common">Streptoverticillium cinnamoneum</name>
    <dbReference type="NCBI Taxonomy" id="53446"/>
    <lineage>
        <taxon>Bacteria</taxon>
        <taxon>Bacillati</taxon>
        <taxon>Actinomycetota</taxon>
        <taxon>Actinomycetes</taxon>
        <taxon>Kitasatosporales</taxon>
        <taxon>Streptomycetaceae</taxon>
        <taxon>Streptomyces</taxon>
        <taxon>Streptomyces cinnamoneus group</taxon>
    </lineage>
</organism>
<feature type="region of interest" description="Disordered" evidence="1">
    <location>
        <begin position="1"/>
        <end position="31"/>
    </location>
</feature>
<dbReference type="AlphaFoldDB" id="A0A918U1I2"/>
<proteinExistence type="predicted"/>
<protein>
    <submittedName>
        <fullName evidence="2">Uncharacterized protein</fullName>
    </submittedName>
</protein>
<dbReference type="EMBL" id="BMVB01000021">
    <property type="protein sequence ID" value="GHC66110.1"/>
    <property type="molecule type" value="Genomic_DNA"/>
</dbReference>
<reference evidence="2" key="2">
    <citation type="submission" date="2020-09" db="EMBL/GenBank/DDBJ databases">
        <authorList>
            <person name="Sun Q."/>
            <person name="Ohkuma M."/>
        </authorList>
    </citation>
    <scope>NUCLEOTIDE SEQUENCE</scope>
    <source>
        <strain evidence="2">JCM 4633</strain>
    </source>
</reference>
<evidence type="ECO:0000313" key="2">
    <source>
        <dbReference type="EMBL" id="GHC66110.1"/>
    </source>
</evidence>